<accession>A0A7S1N9M4</accession>
<sequence length="128" mass="14833">MPQDDFKLYFVSEPTFSHHRRPCSEVPFHLGIQFCISYVALDLDVPVIHELVDEEKQIPFLLKSLGTAQRNASVLLYMWDVAAAQISVHSGRLQFFRVLVSLLMIRLCPYFWTEILFSLLTIMLDAED</sequence>
<organism evidence="1">
    <name type="scientific">Eutreptiella gymnastica</name>
    <dbReference type="NCBI Taxonomy" id="73025"/>
    <lineage>
        <taxon>Eukaryota</taxon>
        <taxon>Discoba</taxon>
        <taxon>Euglenozoa</taxon>
        <taxon>Euglenida</taxon>
        <taxon>Spirocuta</taxon>
        <taxon>Euglenophyceae</taxon>
        <taxon>Eutreptiales</taxon>
        <taxon>Eutreptiaceae</taxon>
        <taxon>Eutreptiella</taxon>
    </lineage>
</organism>
<evidence type="ECO:0000313" key="1">
    <source>
        <dbReference type="EMBL" id="CAD9006767.1"/>
    </source>
</evidence>
<proteinExistence type="predicted"/>
<name>A0A7S1N9M4_9EUGL</name>
<dbReference type="AlphaFoldDB" id="A0A7S1N9M4"/>
<protein>
    <submittedName>
        <fullName evidence="1">Uncharacterized protein</fullName>
    </submittedName>
</protein>
<reference evidence="1" key="1">
    <citation type="submission" date="2021-01" db="EMBL/GenBank/DDBJ databases">
        <authorList>
            <person name="Corre E."/>
            <person name="Pelletier E."/>
            <person name="Niang G."/>
            <person name="Scheremetjew M."/>
            <person name="Finn R."/>
            <person name="Kale V."/>
            <person name="Holt S."/>
            <person name="Cochrane G."/>
            <person name="Meng A."/>
            <person name="Brown T."/>
            <person name="Cohen L."/>
        </authorList>
    </citation>
    <scope>NUCLEOTIDE SEQUENCE</scope>
    <source>
        <strain evidence="1">NIES-381</strain>
    </source>
</reference>
<gene>
    <name evidence="1" type="ORF">EGYM00392_LOCUS17857</name>
</gene>
<dbReference type="EMBL" id="HBGA01048572">
    <property type="protein sequence ID" value="CAD9006767.1"/>
    <property type="molecule type" value="Transcribed_RNA"/>
</dbReference>